<comment type="caution">
    <text evidence="1">The sequence shown here is derived from an EMBL/GenBank/DDBJ whole genome shotgun (WGS) entry which is preliminary data.</text>
</comment>
<protein>
    <submittedName>
        <fullName evidence="1">Uncharacterized protein</fullName>
    </submittedName>
</protein>
<dbReference type="Proteomes" id="UP000604046">
    <property type="component" value="Unassembled WGS sequence"/>
</dbReference>
<dbReference type="AlphaFoldDB" id="A0A812I771"/>
<evidence type="ECO:0000313" key="2">
    <source>
        <dbReference type="Proteomes" id="UP000604046"/>
    </source>
</evidence>
<accession>A0A812I771</accession>
<sequence>MSRVVEDAQLESFFQRCIETMSSEPTRRELANADSGRPGKHLAELQAKIWEELGVPLADGRAAVARIPAPGQAASAEAASLPELKQAYATAMDAAYLQCLEDRRPDVLLKEGKMSRNTVLEFLEACNVKMDTAEVRGKLRQKIEETGALPETVANEVHDEIMELLGFERAYGHTCFAEFGTSQEFAHDKDVATAYARWRGHSSEIMFRLLYDHWQAGGVLHVDATVKHQMMKHGAKVQLNHMSTDERRKLLETSIDKVNVFHKLPHDGRQRYLERLDDQEMLEFTKAEILVATLVQSRQHLQRTE</sequence>
<name>A0A812I771_9DINO</name>
<organism evidence="1 2">
    <name type="scientific">Symbiodinium natans</name>
    <dbReference type="NCBI Taxonomy" id="878477"/>
    <lineage>
        <taxon>Eukaryota</taxon>
        <taxon>Sar</taxon>
        <taxon>Alveolata</taxon>
        <taxon>Dinophyceae</taxon>
        <taxon>Suessiales</taxon>
        <taxon>Symbiodiniaceae</taxon>
        <taxon>Symbiodinium</taxon>
    </lineage>
</organism>
<dbReference type="EMBL" id="CAJNDS010000180">
    <property type="protein sequence ID" value="CAE7022957.1"/>
    <property type="molecule type" value="Genomic_DNA"/>
</dbReference>
<gene>
    <name evidence="1" type="ORF">SNAT2548_LOCUS2967</name>
</gene>
<keyword evidence="2" id="KW-1185">Reference proteome</keyword>
<proteinExistence type="predicted"/>
<evidence type="ECO:0000313" key="1">
    <source>
        <dbReference type="EMBL" id="CAE7022957.1"/>
    </source>
</evidence>
<dbReference type="OrthoDB" id="416787at2759"/>
<reference evidence="1" key="1">
    <citation type="submission" date="2021-02" db="EMBL/GenBank/DDBJ databases">
        <authorList>
            <person name="Dougan E. K."/>
            <person name="Rhodes N."/>
            <person name="Thang M."/>
            <person name="Chan C."/>
        </authorList>
    </citation>
    <scope>NUCLEOTIDE SEQUENCE</scope>
</reference>